<name>A0A542X9Z7_9MICO</name>
<organism evidence="4 5">
    <name type="scientific">Barrientosiimonas humi</name>
    <dbReference type="NCBI Taxonomy" id="999931"/>
    <lineage>
        <taxon>Bacteria</taxon>
        <taxon>Bacillati</taxon>
        <taxon>Actinomycetota</taxon>
        <taxon>Actinomycetes</taxon>
        <taxon>Micrococcales</taxon>
        <taxon>Dermacoccaceae</taxon>
        <taxon>Barrientosiimonas</taxon>
    </lineage>
</organism>
<evidence type="ECO:0000256" key="1">
    <source>
        <dbReference type="SAM" id="MobiDB-lite"/>
    </source>
</evidence>
<keyword evidence="5" id="KW-1185">Reference proteome</keyword>
<protein>
    <submittedName>
        <fullName evidence="4">Uncharacterized protein DUF4129</fullName>
    </submittedName>
</protein>
<proteinExistence type="predicted"/>
<dbReference type="Pfam" id="PF13559">
    <property type="entry name" value="DUF4129"/>
    <property type="match status" value="1"/>
</dbReference>
<feature type="compositionally biased region" description="Low complexity" evidence="1">
    <location>
        <begin position="45"/>
        <end position="69"/>
    </location>
</feature>
<dbReference type="EMBL" id="VFOK01000001">
    <property type="protein sequence ID" value="TQL32630.1"/>
    <property type="molecule type" value="Genomic_DNA"/>
</dbReference>
<evidence type="ECO:0000256" key="2">
    <source>
        <dbReference type="SAM" id="Phobius"/>
    </source>
</evidence>
<keyword evidence="2" id="KW-1133">Transmembrane helix</keyword>
<comment type="caution">
    <text evidence="4">The sequence shown here is derived from an EMBL/GenBank/DDBJ whole genome shotgun (WGS) entry which is preliminary data.</text>
</comment>
<reference evidence="4 5" key="1">
    <citation type="submission" date="2019-06" db="EMBL/GenBank/DDBJ databases">
        <title>Sequencing the genomes of 1000 actinobacteria strains.</title>
        <authorList>
            <person name="Klenk H.-P."/>
        </authorList>
    </citation>
    <scope>NUCLEOTIDE SEQUENCE [LARGE SCALE GENOMIC DNA]</scope>
    <source>
        <strain evidence="4 5">DSM 24617</strain>
    </source>
</reference>
<feature type="domain" description="Protein-glutamine gamma-glutamyltransferase-like C-terminal" evidence="3">
    <location>
        <begin position="150"/>
        <end position="219"/>
    </location>
</feature>
<gene>
    <name evidence="4" type="ORF">FB554_0762</name>
</gene>
<dbReference type="RefSeq" id="WP_142004696.1">
    <property type="nucleotide sequence ID" value="NZ_CAJTBP010000001.1"/>
</dbReference>
<keyword evidence="2" id="KW-0812">Transmembrane</keyword>
<accession>A0A542X9Z7</accession>
<dbReference type="AlphaFoldDB" id="A0A542X9Z7"/>
<keyword evidence="2" id="KW-0472">Membrane</keyword>
<sequence>MGERLRGVSTRSTVVAAAAALVIVALMLATTHGAPVVQPASSDRALPSATLQPPPATSTAPTASVSPTAASGPPMAWMGMALTGVVAVVAVFLLLLLTAAVVRVLRSRRRAPESTPVEPPPSLPEQLHRDAASHFAALREGEPREAIVRAWVTLQQSVAAAGVTRRPSETSSELTVRVLDDLAVDPDALRTIAGLYREARFSQHPLNDADRERAEVALRRVHATLPVAAREPS</sequence>
<evidence type="ECO:0000313" key="4">
    <source>
        <dbReference type="EMBL" id="TQL32630.1"/>
    </source>
</evidence>
<feature type="transmembrane region" description="Helical" evidence="2">
    <location>
        <begin position="76"/>
        <end position="102"/>
    </location>
</feature>
<feature type="region of interest" description="Disordered" evidence="1">
    <location>
        <begin position="38"/>
        <end position="69"/>
    </location>
</feature>
<dbReference type="OrthoDB" id="5198230at2"/>
<dbReference type="Proteomes" id="UP000318336">
    <property type="component" value="Unassembled WGS sequence"/>
</dbReference>
<evidence type="ECO:0000259" key="3">
    <source>
        <dbReference type="Pfam" id="PF13559"/>
    </source>
</evidence>
<evidence type="ECO:0000313" key="5">
    <source>
        <dbReference type="Proteomes" id="UP000318336"/>
    </source>
</evidence>
<dbReference type="InterPro" id="IPR025403">
    <property type="entry name" value="TgpA-like_C"/>
</dbReference>